<dbReference type="EMBL" id="BGPR01051798">
    <property type="protein sequence ID" value="GBO28709.1"/>
    <property type="molecule type" value="Genomic_DNA"/>
</dbReference>
<evidence type="ECO:0000313" key="1">
    <source>
        <dbReference type="EMBL" id="GBO28701.1"/>
    </source>
</evidence>
<reference evidence="1 5" key="1">
    <citation type="journal article" date="2019" name="Sci. Rep.">
        <title>Orb-weaving spider Araneus ventricosus genome elucidates the spidroin gene catalogue.</title>
        <authorList>
            <person name="Kono N."/>
            <person name="Nakamura H."/>
            <person name="Ohtoshi R."/>
            <person name="Moran D.A.P."/>
            <person name="Shinohara A."/>
            <person name="Yoshida Y."/>
            <person name="Fujiwara M."/>
            <person name="Mori M."/>
            <person name="Tomita M."/>
            <person name="Arakawa K."/>
        </authorList>
    </citation>
    <scope>NUCLEOTIDE SEQUENCE [LARGE SCALE GENOMIC DNA]</scope>
</reference>
<dbReference type="EMBL" id="BGPR01051796">
    <property type="protein sequence ID" value="GBO28708.1"/>
    <property type="molecule type" value="Genomic_DNA"/>
</dbReference>
<gene>
    <name evidence="4" type="ORF">AVEN_215651_1</name>
    <name evidence="1" type="ORF">AVEN_232278_1</name>
    <name evidence="2" type="ORF">AVEN_24075_1</name>
    <name evidence="3" type="ORF">AVEN_69584_1</name>
</gene>
<proteinExistence type="predicted"/>
<evidence type="ECO:0000313" key="4">
    <source>
        <dbReference type="EMBL" id="GBO28712.1"/>
    </source>
</evidence>
<dbReference type="AlphaFoldDB" id="A0A4Y2VVJ4"/>
<evidence type="ECO:0000313" key="2">
    <source>
        <dbReference type="EMBL" id="GBO28708.1"/>
    </source>
</evidence>
<sequence>MNIDKNVSFPTRIRAANMLHSVWREMDRRTVVSRVAKRNLMGQFLSWAFMSIPIHSNWPKGLFVYHRFKSIDIIHGGSKMHYRPLRSSLLPHTGKFRFLERASSPP</sequence>
<dbReference type="Proteomes" id="UP000499080">
    <property type="component" value="Unassembled WGS sequence"/>
</dbReference>
<keyword evidence="5" id="KW-1185">Reference proteome</keyword>
<protein>
    <submittedName>
        <fullName evidence="1">Uncharacterized protein</fullName>
    </submittedName>
</protein>
<accession>A0A4Y2VVJ4</accession>
<dbReference type="EMBL" id="BGPR01051802">
    <property type="protein sequence ID" value="GBO28712.1"/>
    <property type="molecule type" value="Genomic_DNA"/>
</dbReference>
<dbReference type="EMBL" id="BGPR01051791">
    <property type="protein sequence ID" value="GBO28701.1"/>
    <property type="molecule type" value="Genomic_DNA"/>
</dbReference>
<organism evidence="1 5">
    <name type="scientific">Araneus ventricosus</name>
    <name type="common">Orbweaver spider</name>
    <name type="synonym">Epeira ventricosa</name>
    <dbReference type="NCBI Taxonomy" id="182803"/>
    <lineage>
        <taxon>Eukaryota</taxon>
        <taxon>Metazoa</taxon>
        <taxon>Ecdysozoa</taxon>
        <taxon>Arthropoda</taxon>
        <taxon>Chelicerata</taxon>
        <taxon>Arachnida</taxon>
        <taxon>Araneae</taxon>
        <taxon>Araneomorphae</taxon>
        <taxon>Entelegynae</taxon>
        <taxon>Araneoidea</taxon>
        <taxon>Araneidae</taxon>
        <taxon>Araneus</taxon>
    </lineage>
</organism>
<evidence type="ECO:0000313" key="5">
    <source>
        <dbReference type="Proteomes" id="UP000499080"/>
    </source>
</evidence>
<evidence type="ECO:0000313" key="3">
    <source>
        <dbReference type="EMBL" id="GBO28709.1"/>
    </source>
</evidence>
<name>A0A4Y2VVJ4_ARAVE</name>
<comment type="caution">
    <text evidence="1">The sequence shown here is derived from an EMBL/GenBank/DDBJ whole genome shotgun (WGS) entry which is preliminary data.</text>
</comment>